<accession>A0A0C9WZM3</accession>
<dbReference type="AlphaFoldDB" id="A0A0C9WZM3"/>
<reference evidence="2 3" key="1">
    <citation type="submission" date="2014-04" db="EMBL/GenBank/DDBJ databases">
        <authorList>
            <consortium name="DOE Joint Genome Institute"/>
            <person name="Kuo A."/>
            <person name="Kohler A."/>
            <person name="Nagy L.G."/>
            <person name="Floudas D."/>
            <person name="Copeland A."/>
            <person name="Barry K.W."/>
            <person name="Cichocki N."/>
            <person name="Veneault-Fourrey C."/>
            <person name="LaButti K."/>
            <person name="Lindquist E.A."/>
            <person name="Lipzen A."/>
            <person name="Lundell T."/>
            <person name="Morin E."/>
            <person name="Murat C."/>
            <person name="Sun H."/>
            <person name="Tunlid A."/>
            <person name="Henrissat B."/>
            <person name="Grigoriev I.V."/>
            <person name="Hibbett D.S."/>
            <person name="Martin F."/>
            <person name="Nordberg H.P."/>
            <person name="Cantor M.N."/>
            <person name="Hua S.X."/>
        </authorList>
    </citation>
    <scope>NUCLEOTIDE SEQUENCE [LARGE SCALE GENOMIC DNA]</scope>
    <source>
        <strain evidence="2 3">LaAM-08-1</strain>
    </source>
</reference>
<dbReference type="OrthoDB" id="3056853at2759"/>
<gene>
    <name evidence="2" type="ORF">K443DRAFT_686531</name>
</gene>
<name>A0A0C9WZM3_9AGAR</name>
<dbReference type="HOGENOM" id="CLU_127785_0_0_1"/>
<proteinExistence type="predicted"/>
<evidence type="ECO:0000313" key="3">
    <source>
        <dbReference type="Proteomes" id="UP000054477"/>
    </source>
</evidence>
<evidence type="ECO:0000313" key="2">
    <source>
        <dbReference type="EMBL" id="KIJ90776.1"/>
    </source>
</evidence>
<keyword evidence="3" id="KW-1185">Reference proteome</keyword>
<evidence type="ECO:0000256" key="1">
    <source>
        <dbReference type="SAM" id="MobiDB-lite"/>
    </source>
</evidence>
<organism evidence="2 3">
    <name type="scientific">Laccaria amethystina LaAM-08-1</name>
    <dbReference type="NCBI Taxonomy" id="1095629"/>
    <lineage>
        <taxon>Eukaryota</taxon>
        <taxon>Fungi</taxon>
        <taxon>Dikarya</taxon>
        <taxon>Basidiomycota</taxon>
        <taxon>Agaricomycotina</taxon>
        <taxon>Agaricomycetes</taxon>
        <taxon>Agaricomycetidae</taxon>
        <taxon>Agaricales</taxon>
        <taxon>Agaricineae</taxon>
        <taxon>Hydnangiaceae</taxon>
        <taxon>Laccaria</taxon>
    </lineage>
</organism>
<feature type="compositionally biased region" description="Polar residues" evidence="1">
    <location>
        <begin position="88"/>
        <end position="102"/>
    </location>
</feature>
<reference evidence="3" key="2">
    <citation type="submission" date="2015-01" db="EMBL/GenBank/DDBJ databases">
        <title>Evolutionary Origins and Diversification of the Mycorrhizal Mutualists.</title>
        <authorList>
            <consortium name="DOE Joint Genome Institute"/>
            <consortium name="Mycorrhizal Genomics Consortium"/>
            <person name="Kohler A."/>
            <person name="Kuo A."/>
            <person name="Nagy L.G."/>
            <person name="Floudas D."/>
            <person name="Copeland A."/>
            <person name="Barry K.W."/>
            <person name="Cichocki N."/>
            <person name="Veneault-Fourrey C."/>
            <person name="LaButti K."/>
            <person name="Lindquist E.A."/>
            <person name="Lipzen A."/>
            <person name="Lundell T."/>
            <person name="Morin E."/>
            <person name="Murat C."/>
            <person name="Riley R."/>
            <person name="Ohm R."/>
            <person name="Sun H."/>
            <person name="Tunlid A."/>
            <person name="Henrissat B."/>
            <person name="Grigoriev I.V."/>
            <person name="Hibbett D.S."/>
            <person name="Martin F."/>
        </authorList>
    </citation>
    <scope>NUCLEOTIDE SEQUENCE [LARGE SCALE GENOMIC DNA]</scope>
    <source>
        <strain evidence="3">LaAM-08-1</strain>
    </source>
</reference>
<sequence length="109" mass="11784">MSGLDADLYGDTRGIAANQFTQHHDHHNTMTTTKAADTKPVMKSPQAIPTENGAGAGNNTTSIHPTSIPVYEQLQPSEYWEPPAPRTDGQNQNIPVTGQSARPSEMKTK</sequence>
<dbReference type="Proteomes" id="UP000054477">
    <property type="component" value="Unassembled WGS sequence"/>
</dbReference>
<feature type="region of interest" description="Disordered" evidence="1">
    <location>
        <begin position="18"/>
        <end position="109"/>
    </location>
</feature>
<protein>
    <submittedName>
        <fullName evidence="2">Uncharacterized protein</fullName>
    </submittedName>
</protein>
<feature type="non-terminal residue" evidence="2">
    <location>
        <position position="109"/>
    </location>
</feature>
<dbReference type="EMBL" id="KN839114">
    <property type="protein sequence ID" value="KIJ90776.1"/>
    <property type="molecule type" value="Genomic_DNA"/>
</dbReference>